<dbReference type="InterPro" id="IPR001680">
    <property type="entry name" value="WD40_rpt"/>
</dbReference>
<evidence type="ECO:0000256" key="2">
    <source>
        <dbReference type="ARBA" id="ARBA00022737"/>
    </source>
</evidence>
<dbReference type="Pfam" id="PF07693">
    <property type="entry name" value="KAP_NTPase"/>
    <property type="match status" value="1"/>
</dbReference>
<dbReference type="SUPFAM" id="SSF50978">
    <property type="entry name" value="WD40 repeat-like"/>
    <property type="match status" value="3"/>
</dbReference>
<evidence type="ECO:0000256" key="4">
    <source>
        <dbReference type="SAM" id="MobiDB-lite"/>
    </source>
</evidence>
<dbReference type="Pfam" id="PF00400">
    <property type="entry name" value="WD40"/>
    <property type="match status" value="9"/>
</dbReference>
<feature type="repeat" description="WD" evidence="3">
    <location>
        <begin position="496"/>
        <end position="518"/>
    </location>
</feature>
<reference evidence="7 8" key="1">
    <citation type="submission" date="2016-10" db="EMBL/GenBank/DDBJ databases">
        <authorList>
            <person name="de Groot N.N."/>
        </authorList>
    </citation>
    <scope>NUCLEOTIDE SEQUENCE [LARGE SCALE GENOMIC DNA]</scope>
    <source>
        <strain evidence="7 8">DSM 40306</strain>
    </source>
</reference>
<keyword evidence="5" id="KW-1133">Transmembrane helix</keyword>
<dbReference type="AlphaFoldDB" id="A0A1H5FM49"/>
<dbReference type="EMBL" id="FNTD01000004">
    <property type="protein sequence ID" value="SEE04477.1"/>
    <property type="molecule type" value="Genomic_DNA"/>
</dbReference>
<name>A0A1H5FM49_9ACTN</name>
<feature type="compositionally biased region" description="Low complexity" evidence="4">
    <location>
        <begin position="1072"/>
        <end position="1101"/>
    </location>
</feature>
<evidence type="ECO:0000256" key="5">
    <source>
        <dbReference type="SAM" id="Phobius"/>
    </source>
</evidence>
<dbReference type="InterPro" id="IPR020472">
    <property type="entry name" value="WD40_PAC1"/>
</dbReference>
<gene>
    <name evidence="7" type="ORF">SAMN04490357_6728</name>
</gene>
<dbReference type="InterPro" id="IPR015943">
    <property type="entry name" value="WD40/YVTN_repeat-like_dom_sf"/>
</dbReference>
<dbReference type="InterPro" id="IPR011646">
    <property type="entry name" value="KAP_P-loop"/>
</dbReference>
<dbReference type="GeneID" id="95515755"/>
<feature type="transmembrane region" description="Helical" evidence="5">
    <location>
        <begin position="870"/>
        <end position="892"/>
    </location>
</feature>
<dbReference type="Proteomes" id="UP000182375">
    <property type="component" value="Unassembled WGS sequence"/>
</dbReference>
<evidence type="ECO:0000256" key="1">
    <source>
        <dbReference type="ARBA" id="ARBA00022574"/>
    </source>
</evidence>
<feature type="repeat" description="WD" evidence="3">
    <location>
        <begin position="612"/>
        <end position="656"/>
    </location>
</feature>
<feature type="repeat" description="WD" evidence="3">
    <location>
        <begin position="451"/>
        <end position="473"/>
    </location>
</feature>
<evidence type="ECO:0000313" key="8">
    <source>
        <dbReference type="Proteomes" id="UP000182375"/>
    </source>
</evidence>
<dbReference type="PANTHER" id="PTHR19848">
    <property type="entry name" value="WD40 REPEAT PROTEIN"/>
    <property type="match status" value="1"/>
</dbReference>
<feature type="repeat" description="WD" evidence="3">
    <location>
        <begin position="383"/>
        <end position="427"/>
    </location>
</feature>
<dbReference type="Gene3D" id="2.130.10.10">
    <property type="entry name" value="YVTN repeat-like/Quinoprotein amine dehydrogenase"/>
    <property type="match status" value="4"/>
</dbReference>
<evidence type="ECO:0000259" key="6">
    <source>
        <dbReference type="Pfam" id="PF07693"/>
    </source>
</evidence>
<dbReference type="SMART" id="SM00320">
    <property type="entry name" value="WD40"/>
    <property type="match status" value="14"/>
</dbReference>
<keyword evidence="1 3" id="KW-0853">WD repeat</keyword>
<dbReference type="InterPro" id="IPR019775">
    <property type="entry name" value="WD40_repeat_CS"/>
</dbReference>
<feature type="repeat" description="WD" evidence="3">
    <location>
        <begin position="245"/>
        <end position="289"/>
    </location>
</feature>
<dbReference type="SUPFAM" id="SSF52540">
    <property type="entry name" value="P-loop containing nucleoside triphosphate hydrolases"/>
    <property type="match status" value="1"/>
</dbReference>
<feature type="repeat" description="WD" evidence="3">
    <location>
        <begin position="566"/>
        <end position="601"/>
    </location>
</feature>
<dbReference type="RefSeq" id="WP_074994853.1">
    <property type="nucleotide sequence ID" value="NZ_FNTD01000004.1"/>
</dbReference>
<feature type="region of interest" description="Disordered" evidence="4">
    <location>
        <begin position="1069"/>
        <end position="1113"/>
    </location>
</feature>
<keyword evidence="5" id="KW-0472">Membrane</keyword>
<dbReference type="STRING" id="67331.SAMN04490357_6728"/>
<dbReference type="PRINTS" id="PR00320">
    <property type="entry name" value="GPROTEINBRPT"/>
</dbReference>
<accession>A0A1H5FM49</accession>
<dbReference type="InterPro" id="IPR027417">
    <property type="entry name" value="P-loop_NTPase"/>
</dbReference>
<dbReference type="PROSITE" id="PS50082">
    <property type="entry name" value="WD_REPEATS_2"/>
    <property type="match status" value="8"/>
</dbReference>
<feature type="repeat" description="WD" evidence="3">
    <location>
        <begin position="108"/>
        <end position="152"/>
    </location>
</feature>
<sequence length="1264" mass="133383">MTVPVVAPSEDGIPWLDPQPGGVGALVTWREANGAPRLASAGADRTVRVWDLRSGAPLGSPLIGHTACVGALTHWTEDVGEQRLASSGEDHTVWIWDPARGTAVVGPLTGHTEWVMGLTNWTEPDGSVRIASASADHTVRLWDARTGDPLGEPLFASSGGLWAVAALVLPDGSVRLAAGGDGGDVHFWDALTGDPTGLIPQASASGIYALKAWQGPDGAARLAIGGVDGTVQVRDAEGHSVCGPMTGHTAAVRSFTVWTGDDGETLLASAAADGTVRIWNAETGTAVGDPSSGHLGWMPAVAAWADDSGNSRLVTAGDGGTIRLWDPRTGLDVMEPLIGHVAGQWALTSWRSADGSVRLASAGDDAVIRLWDPESGTPAGPPLTGHTAGIWALTSWTSADGRARLASAGDDGTVRIWDPDTGDALHEPLPGQAAWLPALASWPGTNHEWRLASGGTDGVVRVWDPETGALVREWASGSPWVLALAAWTNADGSRRLASAGDDGHIRVWDPETGTAVGAEMAGHTAWARALAVWTTEQGMPALASAGFDAVVRTWDPETGAAVGSPLTGHTARIGALTNWQDTDGAIRLASGSDDDTVRLWDPLAQDSAGDPLVGHTSGVWALTSWTTPSGDPRIASAGYDGTVRLWNPQTGEAVRTIETGPVTLWGMSDAPARTDLLGRSALARALAHQAFRPIDPSKGEGGPSVISVEGPWGSGKSTLMTLVRDLAPSPTRSSPHQPRERPMTVREAVREIGRYGRRQSAPQAGPDRGGIVTAWFNPWFYQSGQQVWAGLAGEIIEAVAPVLYPSESERERYWFTRNLERVDRFALRRLLLRRTVSPLLGIGMVTVLLPFLLGLAALDRSLEVLGAGWTAVDVSFVVAVVFLLVALIHSLVRYGFSRVSRFIPGTMLRLPVHEGGEPGVQDGLEQGADPLLRASAGSLYLLQHDIGQLLGDLADTGNELVVFIDDLDRCRSDTAAEVFEAVNLFLNGIATGHGLRARFVIGLDPSVVAGHLDAYTGATGTDPGVYAQDPSPGWAFLRKLVQLPVVLPQVSDQGVAGFVETVTRLPSAQQTSASVSVPSRRSPARALPGEPSAPAAAPDTGTAGGSVAGSTRRPAPTAVLAVRTLEQHPRIQQLLKERIAALEEPSIREAKRMLNVWQLYERALMVDEPLARSEAAVERACLLVYVAEIVVRWPALQRRLHRRVDGGRGLGVLAAAAEDDAAWTAGLELLGLDQPPLEPAVRGLRQLLRTQDGTAIARLASRVL</sequence>
<protein>
    <submittedName>
        <fullName evidence="7">WD40 repeat</fullName>
    </submittedName>
</protein>
<feature type="transmembrane region" description="Helical" evidence="5">
    <location>
        <begin position="838"/>
        <end position="858"/>
    </location>
</feature>
<evidence type="ECO:0000256" key="3">
    <source>
        <dbReference type="PROSITE-ProRule" id="PRU00221"/>
    </source>
</evidence>
<dbReference type="CDD" id="cd00200">
    <property type="entry name" value="WD40"/>
    <property type="match status" value="2"/>
</dbReference>
<dbReference type="PROSITE" id="PS00678">
    <property type="entry name" value="WD_REPEATS_1"/>
    <property type="match status" value="3"/>
</dbReference>
<proteinExistence type="predicted"/>
<evidence type="ECO:0000313" key="7">
    <source>
        <dbReference type="EMBL" id="SEE04477.1"/>
    </source>
</evidence>
<dbReference type="InterPro" id="IPR036322">
    <property type="entry name" value="WD40_repeat_dom_sf"/>
</dbReference>
<feature type="repeat" description="WD" evidence="3">
    <location>
        <begin position="38"/>
        <end position="60"/>
    </location>
</feature>
<feature type="domain" description="KAP NTPase" evidence="6">
    <location>
        <begin position="702"/>
        <end position="1154"/>
    </location>
</feature>
<dbReference type="PROSITE" id="PS50294">
    <property type="entry name" value="WD_REPEATS_REGION"/>
    <property type="match status" value="2"/>
</dbReference>
<organism evidence="7 8">
    <name type="scientific">Streptomyces misionensis</name>
    <dbReference type="NCBI Taxonomy" id="67331"/>
    <lineage>
        <taxon>Bacteria</taxon>
        <taxon>Bacillati</taxon>
        <taxon>Actinomycetota</taxon>
        <taxon>Actinomycetes</taxon>
        <taxon>Kitasatosporales</taxon>
        <taxon>Streptomycetaceae</taxon>
        <taxon>Streptomyces</taxon>
    </lineage>
</organism>
<dbReference type="PANTHER" id="PTHR19848:SF8">
    <property type="entry name" value="F-BOX AND WD REPEAT DOMAIN CONTAINING 7"/>
    <property type="match status" value="1"/>
</dbReference>
<keyword evidence="2" id="KW-0677">Repeat</keyword>
<keyword evidence="5" id="KW-0812">Transmembrane</keyword>